<evidence type="ECO:0000313" key="6">
    <source>
        <dbReference type="EMBL" id="EKX41258.1"/>
    </source>
</evidence>
<keyword evidence="2" id="KW-0677">Repeat</keyword>
<dbReference type="InterPro" id="IPR011992">
    <property type="entry name" value="EF-hand-dom_pair"/>
</dbReference>
<sequence length="280" mass="31784">MSGRPPSYGEAKRMPAAGGRVYEQYVPDDASRVVRRACEHSECPVCYEEMWKAASGVFVNPSGKRTCPHFFHLSCARQVGEQSRGGKHCPLCRAQFQSVVEVPAVDRDPDAWFSLVDLNGDQSLSKAEIRAVLLAQLRVDPVMLDEQLGSYFRQWDFDRNQLITKDEFLNPSQGLLAFVRENVRRQKEEAIPDIRRDKLAWFEYFDEDKTSSLEFEEVVRGLSKTFGMGSNVEKIQNLRENLRVIWGVFDNDGNSSIDKIEFLRPSDGLADTVVATLTHS</sequence>
<dbReference type="EnsemblProtists" id="EKX41258">
    <property type="protein sequence ID" value="EKX41258"/>
    <property type="gene ID" value="GUITHDRAFT_153899"/>
</dbReference>
<keyword evidence="4" id="KW-0862">Zinc</keyword>
<gene>
    <name evidence="6" type="ORF">GUITHDRAFT_153899</name>
</gene>
<organism evidence="6">
    <name type="scientific">Guillardia theta (strain CCMP2712)</name>
    <name type="common">Cryptophyte</name>
    <dbReference type="NCBI Taxonomy" id="905079"/>
    <lineage>
        <taxon>Eukaryota</taxon>
        <taxon>Cryptophyceae</taxon>
        <taxon>Pyrenomonadales</taxon>
        <taxon>Geminigeraceae</taxon>
        <taxon>Guillardia</taxon>
    </lineage>
</organism>
<dbReference type="GO" id="GO:0008270">
    <property type="term" value="F:zinc ion binding"/>
    <property type="evidence" value="ECO:0007669"/>
    <property type="project" value="UniProtKB-KW"/>
</dbReference>
<dbReference type="InterPro" id="IPR028846">
    <property type="entry name" value="Recoverin"/>
</dbReference>
<evidence type="ECO:0000313" key="7">
    <source>
        <dbReference type="EnsemblProtists" id="EKX41258"/>
    </source>
</evidence>
<dbReference type="SMART" id="SM00054">
    <property type="entry name" value="EFh"/>
    <property type="match status" value="4"/>
</dbReference>
<dbReference type="RefSeq" id="XP_005828238.1">
    <property type="nucleotide sequence ID" value="XM_005828181.1"/>
</dbReference>
<evidence type="ECO:0000259" key="5">
    <source>
        <dbReference type="PROSITE" id="PS50089"/>
    </source>
</evidence>
<keyword evidence="1" id="KW-0479">Metal-binding</keyword>
<dbReference type="SMART" id="SM00184">
    <property type="entry name" value="RING"/>
    <property type="match status" value="1"/>
</dbReference>
<dbReference type="SUPFAM" id="SSF47473">
    <property type="entry name" value="EF-hand"/>
    <property type="match status" value="1"/>
</dbReference>
<evidence type="ECO:0000256" key="2">
    <source>
        <dbReference type="ARBA" id="ARBA00022737"/>
    </source>
</evidence>
<keyword evidence="4" id="KW-0863">Zinc-finger</keyword>
<dbReference type="HOGENOM" id="CLU_995524_0_0_1"/>
<dbReference type="Proteomes" id="UP000011087">
    <property type="component" value="Unassembled WGS sequence"/>
</dbReference>
<keyword evidence="3" id="KW-0106">Calcium</keyword>
<dbReference type="PANTHER" id="PTHR23055">
    <property type="entry name" value="CALCIUM BINDING PROTEINS"/>
    <property type="match status" value="1"/>
</dbReference>
<dbReference type="Pfam" id="PF13639">
    <property type="entry name" value="zf-RING_2"/>
    <property type="match status" value="1"/>
</dbReference>
<reference evidence="7" key="3">
    <citation type="submission" date="2015-06" db="UniProtKB">
        <authorList>
            <consortium name="EnsemblProtists"/>
        </authorList>
    </citation>
    <scope>IDENTIFICATION</scope>
</reference>
<evidence type="ECO:0000256" key="4">
    <source>
        <dbReference type="PROSITE-ProRule" id="PRU00175"/>
    </source>
</evidence>
<name>L1IYA6_GUITC</name>
<dbReference type="InterPro" id="IPR018247">
    <property type="entry name" value="EF_Hand_1_Ca_BS"/>
</dbReference>
<dbReference type="AlphaFoldDB" id="L1IYA6"/>
<protein>
    <recommendedName>
        <fullName evidence="5">RING-type domain-containing protein</fullName>
    </recommendedName>
</protein>
<dbReference type="GO" id="GO:0016020">
    <property type="term" value="C:membrane"/>
    <property type="evidence" value="ECO:0007669"/>
    <property type="project" value="TreeGrafter"/>
</dbReference>
<reference evidence="6 8" key="1">
    <citation type="journal article" date="2012" name="Nature">
        <title>Algal genomes reveal evolutionary mosaicism and the fate of nucleomorphs.</title>
        <authorList>
            <consortium name="DOE Joint Genome Institute"/>
            <person name="Curtis B.A."/>
            <person name="Tanifuji G."/>
            <person name="Burki F."/>
            <person name="Gruber A."/>
            <person name="Irimia M."/>
            <person name="Maruyama S."/>
            <person name="Arias M.C."/>
            <person name="Ball S.G."/>
            <person name="Gile G.H."/>
            <person name="Hirakawa Y."/>
            <person name="Hopkins J.F."/>
            <person name="Kuo A."/>
            <person name="Rensing S.A."/>
            <person name="Schmutz J."/>
            <person name="Symeonidi A."/>
            <person name="Elias M."/>
            <person name="Eveleigh R.J."/>
            <person name="Herman E.K."/>
            <person name="Klute M.J."/>
            <person name="Nakayama T."/>
            <person name="Obornik M."/>
            <person name="Reyes-Prieto A."/>
            <person name="Armbrust E.V."/>
            <person name="Aves S.J."/>
            <person name="Beiko R.G."/>
            <person name="Coutinho P."/>
            <person name="Dacks J.B."/>
            <person name="Durnford D.G."/>
            <person name="Fast N.M."/>
            <person name="Green B.R."/>
            <person name="Grisdale C.J."/>
            <person name="Hempel F."/>
            <person name="Henrissat B."/>
            <person name="Hoppner M.P."/>
            <person name="Ishida K."/>
            <person name="Kim E."/>
            <person name="Koreny L."/>
            <person name="Kroth P.G."/>
            <person name="Liu Y."/>
            <person name="Malik S.B."/>
            <person name="Maier U.G."/>
            <person name="McRose D."/>
            <person name="Mock T."/>
            <person name="Neilson J.A."/>
            <person name="Onodera N.T."/>
            <person name="Poole A.M."/>
            <person name="Pritham E.J."/>
            <person name="Richards T.A."/>
            <person name="Rocap G."/>
            <person name="Roy S.W."/>
            <person name="Sarai C."/>
            <person name="Schaack S."/>
            <person name="Shirato S."/>
            <person name="Slamovits C.H."/>
            <person name="Spencer D.F."/>
            <person name="Suzuki S."/>
            <person name="Worden A.Z."/>
            <person name="Zauner S."/>
            <person name="Barry K."/>
            <person name="Bell C."/>
            <person name="Bharti A.K."/>
            <person name="Crow J.A."/>
            <person name="Grimwood J."/>
            <person name="Kramer R."/>
            <person name="Lindquist E."/>
            <person name="Lucas S."/>
            <person name="Salamov A."/>
            <person name="McFadden G.I."/>
            <person name="Lane C.E."/>
            <person name="Keeling P.J."/>
            <person name="Gray M.W."/>
            <person name="Grigoriev I.V."/>
            <person name="Archibald J.M."/>
        </authorList>
    </citation>
    <scope>NUCLEOTIDE SEQUENCE</scope>
    <source>
        <strain evidence="6 8">CCMP2712</strain>
    </source>
</reference>
<dbReference type="SUPFAM" id="SSF57850">
    <property type="entry name" value="RING/U-box"/>
    <property type="match status" value="1"/>
</dbReference>
<dbReference type="OrthoDB" id="418675at2759"/>
<dbReference type="GeneID" id="17297921"/>
<dbReference type="InterPro" id="IPR001841">
    <property type="entry name" value="Znf_RING"/>
</dbReference>
<dbReference type="GO" id="GO:0005829">
    <property type="term" value="C:cytosol"/>
    <property type="evidence" value="ECO:0007669"/>
    <property type="project" value="TreeGrafter"/>
</dbReference>
<dbReference type="EMBL" id="JH993025">
    <property type="protein sequence ID" value="EKX41258.1"/>
    <property type="molecule type" value="Genomic_DNA"/>
</dbReference>
<evidence type="ECO:0000313" key="8">
    <source>
        <dbReference type="Proteomes" id="UP000011087"/>
    </source>
</evidence>
<keyword evidence="8" id="KW-1185">Reference proteome</keyword>
<dbReference type="Gene3D" id="1.10.238.10">
    <property type="entry name" value="EF-hand"/>
    <property type="match status" value="2"/>
</dbReference>
<dbReference type="Gene3D" id="3.30.40.10">
    <property type="entry name" value="Zinc/RING finger domain, C3HC4 (zinc finger)"/>
    <property type="match status" value="1"/>
</dbReference>
<dbReference type="InterPro" id="IPR002048">
    <property type="entry name" value="EF_hand_dom"/>
</dbReference>
<dbReference type="PANTHER" id="PTHR23055:SF187">
    <property type="entry name" value="EF HAND DOMAIN PROTEIN (AFU_ORTHOLOGUE AFUA_6G07310)"/>
    <property type="match status" value="1"/>
</dbReference>
<dbReference type="PROSITE" id="PS00018">
    <property type="entry name" value="EF_HAND_1"/>
    <property type="match status" value="2"/>
</dbReference>
<dbReference type="PROSITE" id="PS50089">
    <property type="entry name" value="ZF_RING_2"/>
    <property type="match status" value="1"/>
</dbReference>
<evidence type="ECO:0000256" key="3">
    <source>
        <dbReference type="ARBA" id="ARBA00022837"/>
    </source>
</evidence>
<dbReference type="eggNOG" id="ENOG502S2K6">
    <property type="taxonomic scope" value="Eukaryota"/>
</dbReference>
<accession>L1IYA6</accession>
<reference evidence="8" key="2">
    <citation type="submission" date="2012-11" db="EMBL/GenBank/DDBJ databases">
        <authorList>
            <person name="Kuo A."/>
            <person name="Curtis B.A."/>
            <person name="Tanifuji G."/>
            <person name="Burki F."/>
            <person name="Gruber A."/>
            <person name="Irimia M."/>
            <person name="Maruyama S."/>
            <person name="Arias M.C."/>
            <person name="Ball S.G."/>
            <person name="Gile G.H."/>
            <person name="Hirakawa Y."/>
            <person name="Hopkins J.F."/>
            <person name="Rensing S.A."/>
            <person name="Schmutz J."/>
            <person name="Symeonidi A."/>
            <person name="Elias M."/>
            <person name="Eveleigh R.J."/>
            <person name="Herman E.K."/>
            <person name="Klute M.J."/>
            <person name="Nakayama T."/>
            <person name="Obornik M."/>
            <person name="Reyes-Prieto A."/>
            <person name="Armbrust E.V."/>
            <person name="Aves S.J."/>
            <person name="Beiko R.G."/>
            <person name="Coutinho P."/>
            <person name="Dacks J.B."/>
            <person name="Durnford D.G."/>
            <person name="Fast N.M."/>
            <person name="Green B.R."/>
            <person name="Grisdale C."/>
            <person name="Hempe F."/>
            <person name="Henrissat B."/>
            <person name="Hoppner M.P."/>
            <person name="Ishida K.-I."/>
            <person name="Kim E."/>
            <person name="Koreny L."/>
            <person name="Kroth P.G."/>
            <person name="Liu Y."/>
            <person name="Malik S.-B."/>
            <person name="Maier U.G."/>
            <person name="McRose D."/>
            <person name="Mock T."/>
            <person name="Neilson J.A."/>
            <person name="Onodera N.T."/>
            <person name="Poole A.M."/>
            <person name="Pritham E.J."/>
            <person name="Richards T.A."/>
            <person name="Rocap G."/>
            <person name="Roy S.W."/>
            <person name="Sarai C."/>
            <person name="Schaack S."/>
            <person name="Shirato S."/>
            <person name="Slamovits C.H."/>
            <person name="Spencer D.F."/>
            <person name="Suzuki S."/>
            <person name="Worden A.Z."/>
            <person name="Zauner S."/>
            <person name="Barry K."/>
            <person name="Bell C."/>
            <person name="Bharti A.K."/>
            <person name="Crow J.A."/>
            <person name="Grimwood J."/>
            <person name="Kramer R."/>
            <person name="Lindquist E."/>
            <person name="Lucas S."/>
            <person name="Salamov A."/>
            <person name="McFadden G.I."/>
            <person name="Lane C.E."/>
            <person name="Keeling P.J."/>
            <person name="Gray M.W."/>
            <person name="Grigoriev I.V."/>
            <person name="Archibald J.M."/>
        </authorList>
    </citation>
    <scope>NUCLEOTIDE SEQUENCE</scope>
    <source>
        <strain evidence="8">CCMP2712</strain>
    </source>
</reference>
<feature type="domain" description="RING-type" evidence="5">
    <location>
        <begin position="43"/>
        <end position="93"/>
    </location>
</feature>
<evidence type="ECO:0000256" key="1">
    <source>
        <dbReference type="ARBA" id="ARBA00022723"/>
    </source>
</evidence>
<dbReference type="InterPro" id="IPR013083">
    <property type="entry name" value="Znf_RING/FYVE/PHD"/>
</dbReference>
<dbReference type="PaxDb" id="55529-EKX41258"/>
<proteinExistence type="predicted"/>
<dbReference type="GO" id="GO:0005509">
    <property type="term" value="F:calcium ion binding"/>
    <property type="evidence" value="ECO:0007669"/>
    <property type="project" value="InterPro"/>
</dbReference>
<dbReference type="KEGG" id="gtt:GUITHDRAFT_153899"/>
<dbReference type="OMA" id="LCKERTA"/>